<dbReference type="InterPro" id="IPR000223">
    <property type="entry name" value="Pept_S26A_signal_pept_1"/>
</dbReference>
<dbReference type="PRINTS" id="PR00727">
    <property type="entry name" value="LEADERPTASE"/>
</dbReference>
<dbReference type="CDD" id="cd06530">
    <property type="entry name" value="S26_SPase_I"/>
    <property type="match status" value="1"/>
</dbReference>
<comment type="similarity">
    <text evidence="2 8">Belongs to the peptidase S26 family.</text>
</comment>
<dbReference type="InterPro" id="IPR019533">
    <property type="entry name" value="Peptidase_S26"/>
</dbReference>
<evidence type="ECO:0000256" key="6">
    <source>
        <dbReference type="PIRSR" id="PIRSR600223-1"/>
    </source>
</evidence>
<feature type="active site" evidence="6">
    <location>
        <position position="42"/>
    </location>
</feature>
<dbReference type="GO" id="GO:0016020">
    <property type="term" value="C:membrane"/>
    <property type="evidence" value="ECO:0007669"/>
    <property type="project" value="UniProtKB-SubCell"/>
</dbReference>
<dbReference type="OrthoDB" id="9802919at2"/>
<evidence type="ECO:0000256" key="5">
    <source>
        <dbReference type="ARBA" id="ARBA00022801"/>
    </source>
</evidence>
<evidence type="ECO:0000313" key="11">
    <source>
        <dbReference type="Proteomes" id="UP000276417"/>
    </source>
</evidence>
<evidence type="ECO:0000259" key="9">
    <source>
        <dbReference type="Pfam" id="PF10502"/>
    </source>
</evidence>
<gene>
    <name evidence="10" type="primary">lepB</name>
    <name evidence="10" type="ORF">EHF33_07415</name>
</gene>
<feature type="transmembrane region" description="Helical" evidence="7">
    <location>
        <begin position="22"/>
        <end position="42"/>
    </location>
</feature>
<organism evidence="10 11">
    <name type="scientific">Deinococcus psychrotolerans</name>
    <dbReference type="NCBI Taxonomy" id="2489213"/>
    <lineage>
        <taxon>Bacteria</taxon>
        <taxon>Thermotogati</taxon>
        <taxon>Deinococcota</taxon>
        <taxon>Deinococci</taxon>
        <taxon>Deinococcales</taxon>
        <taxon>Deinococcaceae</taxon>
        <taxon>Deinococcus</taxon>
    </lineage>
</organism>
<keyword evidence="4 7" id="KW-0645">Protease</keyword>
<dbReference type="PANTHER" id="PTHR43390:SF1">
    <property type="entry name" value="CHLOROPLAST PROCESSING PEPTIDASE"/>
    <property type="match status" value="1"/>
</dbReference>
<evidence type="ECO:0000256" key="3">
    <source>
        <dbReference type="ARBA" id="ARBA00013208"/>
    </source>
</evidence>
<keyword evidence="11" id="KW-1185">Reference proteome</keyword>
<keyword evidence="5 7" id="KW-0378">Hydrolase</keyword>
<dbReference type="InterPro" id="IPR019757">
    <property type="entry name" value="Pept_S26A_signal_pept_1_Lys-AS"/>
</dbReference>
<evidence type="ECO:0000256" key="2">
    <source>
        <dbReference type="ARBA" id="ARBA00009370"/>
    </source>
</evidence>
<comment type="catalytic activity">
    <reaction evidence="1 7">
        <text>Cleavage of hydrophobic, N-terminal signal or leader sequences from secreted and periplasmic proteins.</text>
        <dbReference type="EC" id="3.4.21.89"/>
    </reaction>
</comment>
<evidence type="ECO:0000256" key="7">
    <source>
        <dbReference type="RuleBase" id="RU003993"/>
    </source>
</evidence>
<reference evidence="10 11" key="1">
    <citation type="submission" date="2018-11" db="EMBL/GenBank/DDBJ databases">
        <title>Deinococcus shelandsis sp. nov., isolated from South Shetland Islands soil of Antarctica.</title>
        <authorList>
            <person name="Tian J."/>
        </authorList>
    </citation>
    <scope>NUCLEOTIDE SEQUENCE [LARGE SCALE GENOMIC DNA]</scope>
    <source>
        <strain evidence="10 11">S14-83T</strain>
    </source>
</reference>
<dbReference type="GO" id="GO:0004252">
    <property type="term" value="F:serine-type endopeptidase activity"/>
    <property type="evidence" value="ECO:0007669"/>
    <property type="project" value="InterPro"/>
</dbReference>
<comment type="subcellular location">
    <subcellularLocation>
        <location evidence="8">Membrane</location>
        <topology evidence="8">Single-pass type II membrane protein</topology>
    </subcellularLocation>
</comment>
<dbReference type="PANTHER" id="PTHR43390">
    <property type="entry name" value="SIGNAL PEPTIDASE I"/>
    <property type="match status" value="1"/>
</dbReference>
<dbReference type="Pfam" id="PF10502">
    <property type="entry name" value="Peptidase_S26"/>
    <property type="match status" value="1"/>
</dbReference>
<evidence type="ECO:0000313" key="10">
    <source>
        <dbReference type="EMBL" id="AZI43851.1"/>
    </source>
</evidence>
<dbReference type="Gene3D" id="2.10.109.10">
    <property type="entry name" value="Umud Fragment, subunit A"/>
    <property type="match status" value="1"/>
</dbReference>
<dbReference type="InterPro" id="IPR019756">
    <property type="entry name" value="Pept_S26A_signal_pept_1_Ser-AS"/>
</dbReference>
<dbReference type="EC" id="3.4.21.89" evidence="3 7"/>
<keyword evidence="7" id="KW-1133">Transmembrane helix</keyword>
<dbReference type="Proteomes" id="UP000276417">
    <property type="component" value="Chromosome 1"/>
</dbReference>
<evidence type="ECO:0000256" key="1">
    <source>
        <dbReference type="ARBA" id="ARBA00000677"/>
    </source>
</evidence>
<dbReference type="NCBIfam" id="TIGR02227">
    <property type="entry name" value="sigpep_I_bact"/>
    <property type="match status" value="1"/>
</dbReference>
<dbReference type="GO" id="GO:0006465">
    <property type="term" value="P:signal peptide processing"/>
    <property type="evidence" value="ECO:0007669"/>
    <property type="project" value="InterPro"/>
</dbReference>
<keyword evidence="7" id="KW-0812">Transmembrane</keyword>
<proteinExistence type="inferred from homology"/>
<dbReference type="GO" id="GO:0009003">
    <property type="term" value="F:signal peptidase activity"/>
    <property type="evidence" value="ECO:0007669"/>
    <property type="project" value="UniProtKB-EC"/>
</dbReference>
<evidence type="ECO:0000256" key="8">
    <source>
        <dbReference type="RuleBase" id="RU362042"/>
    </source>
</evidence>
<keyword evidence="7" id="KW-0472">Membrane</keyword>
<dbReference type="EMBL" id="CP034183">
    <property type="protein sequence ID" value="AZI43851.1"/>
    <property type="molecule type" value="Genomic_DNA"/>
</dbReference>
<dbReference type="PROSITE" id="PS00501">
    <property type="entry name" value="SPASE_I_1"/>
    <property type="match status" value="1"/>
</dbReference>
<dbReference type="AlphaFoldDB" id="A0A3G8YQB8"/>
<dbReference type="InterPro" id="IPR036286">
    <property type="entry name" value="LexA/Signal_pep-like_sf"/>
</dbReference>
<accession>A0A3G8YQB8</accession>
<evidence type="ECO:0000256" key="4">
    <source>
        <dbReference type="ARBA" id="ARBA00022670"/>
    </source>
</evidence>
<name>A0A3G8YQB8_9DEIO</name>
<feature type="domain" description="Peptidase S26" evidence="9">
    <location>
        <begin position="22"/>
        <end position="210"/>
    </location>
</feature>
<dbReference type="KEGG" id="dph:EHF33_07415"/>
<dbReference type="PROSITE" id="PS00760">
    <property type="entry name" value="SPASE_I_2"/>
    <property type="match status" value="1"/>
</dbReference>
<dbReference type="SUPFAM" id="SSF51306">
    <property type="entry name" value="LexA/Signal peptidase"/>
    <property type="match status" value="1"/>
</dbReference>
<feature type="active site" evidence="6">
    <location>
        <position position="106"/>
    </location>
</feature>
<protein>
    <recommendedName>
        <fullName evidence="3 7">Signal peptidase I</fullName>
        <ecNumber evidence="3 7">3.4.21.89</ecNumber>
    </recommendedName>
</protein>
<sequence length="255" mass="28108">MIVRKDSLLTNWRSVWSWGEPLVFAVLLTQLVGTLVGVDGASMMPTLRHHERLLIPKYETWLHKLGIGDFKRGDILVFKPPTQSLNKSFFGPPFSGLGSYRPFLVKRLIGLPGDTVRVSGGEVYLNGALLSQGFTSVYWQSQGCWDTGSLLANAARVDEASGQVTPQITLKAGQYFVMGDNRTAGGSEDSRLFGPVPLRDIAGRAAAVVWPVMRQIDAKYNCAASHRPQDHVTYSGKTKLNLRLLRPPAAFERLP</sequence>